<evidence type="ECO:0000313" key="6">
    <source>
        <dbReference type="EMBL" id="TCW01759.1"/>
    </source>
</evidence>
<protein>
    <recommendedName>
        <fullName evidence="5">Probable membrane transporter protein</fullName>
    </recommendedName>
</protein>
<evidence type="ECO:0000256" key="1">
    <source>
        <dbReference type="ARBA" id="ARBA00004141"/>
    </source>
</evidence>
<feature type="transmembrane region" description="Helical" evidence="5">
    <location>
        <begin position="6"/>
        <end position="23"/>
    </location>
</feature>
<dbReference type="EMBL" id="SMCQ01000003">
    <property type="protein sequence ID" value="TCW01759.1"/>
    <property type="molecule type" value="Genomic_DNA"/>
</dbReference>
<dbReference type="GeneID" id="98914695"/>
<dbReference type="PANTHER" id="PTHR43483:SF3">
    <property type="entry name" value="MEMBRANE TRANSPORTER PROTEIN HI_0806-RELATED"/>
    <property type="match status" value="1"/>
</dbReference>
<comment type="subcellular location">
    <subcellularLocation>
        <location evidence="5">Cell membrane</location>
        <topology evidence="5">Multi-pass membrane protein</topology>
    </subcellularLocation>
    <subcellularLocation>
        <location evidence="1">Membrane</location>
        <topology evidence="1">Multi-pass membrane protein</topology>
    </subcellularLocation>
</comment>
<feature type="transmembrane region" description="Helical" evidence="5">
    <location>
        <begin position="138"/>
        <end position="158"/>
    </location>
</feature>
<dbReference type="PANTHER" id="PTHR43483">
    <property type="entry name" value="MEMBRANE TRANSPORTER PROTEIN HI_0806-RELATED"/>
    <property type="match status" value="1"/>
</dbReference>
<feature type="transmembrane region" description="Helical" evidence="5">
    <location>
        <begin position="237"/>
        <end position="256"/>
    </location>
</feature>
<keyword evidence="2 5" id="KW-0812">Transmembrane</keyword>
<feature type="transmembrane region" description="Helical" evidence="5">
    <location>
        <begin position="203"/>
        <end position="225"/>
    </location>
</feature>
<feature type="transmembrane region" description="Helical" evidence="5">
    <location>
        <begin position="262"/>
        <end position="280"/>
    </location>
</feature>
<evidence type="ECO:0000313" key="7">
    <source>
        <dbReference type="Proteomes" id="UP000295515"/>
    </source>
</evidence>
<evidence type="ECO:0000256" key="4">
    <source>
        <dbReference type="ARBA" id="ARBA00023136"/>
    </source>
</evidence>
<reference evidence="6 7" key="1">
    <citation type="submission" date="2019-03" db="EMBL/GenBank/DDBJ databases">
        <title>Genomic Encyclopedia of Type Strains, Phase IV (KMG-IV): sequencing the most valuable type-strain genomes for metagenomic binning, comparative biology and taxonomic classification.</title>
        <authorList>
            <person name="Goeker M."/>
        </authorList>
    </citation>
    <scope>NUCLEOTIDE SEQUENCE [LARGE SCALE GENOMIC DNA]</scope>
    <source>
        <strain evidence="6 7">DSM 29487</strain>
    </source>
</reference>
<dbReference type="Proteomes" id="UP000295515">
    <property type="component" value="Unassembled WGS sequence"/>
</dbReference>
<accession>A0A4R3Z7E3</accession>
<evidence type="ECO:0000256" key="3">
    <source>
        <dbReference type="ARBA" id="ARBA00022989"/>
    </source>
</evidence>
<keyword evidence="4 5" id="KW-0472">Membrane</keyword>
<keyword evidence="3 5" id="KW-1133">Transmembrane helix</keyword>
<organism evidence="6 7">
    <name type="scientific">Longibaculum muris</name>
    <dbReference type="NCBI Taxonomy" id="1796628"/>
    <lineage>
        <taxon>Bacteria</taxon>
        <taxon>Bacillati</taxon>
        <taxon>Bacillota</taxon>
        <taxon>Erysipelotrichia</taxon>
        <taxon>Erysipelotrichales</taxon>
        <taxon>Coprobacillaceae</taxon>
        <taxon>Longibaculum</taxon>
    </lineage>
</organism>
<gene>
    <name evidence="6" type="ORF">EDD60_103219</name>
</gene>
<dbReference type="GO" id="GO:0005886">
    <property type="term" value="C:plasma membrane"/>
    <property type="evidence" value="ECO:0007669"/>
    <property type="project" value="UniProtKB-SubCell"/>
</dbReference>
<sequence>MVATVILFLLVVVMGFYLIYYLYDIYQHRDCLEKHTSCVKTGAFGFICLFFDVLGIGAFAPHTTLYHRFHQVDDYLIPGTLNVGNAIPTIIQALIFIQLVKVDTLTLVTMLLSSVIGSYLGASIVAKMDERKIRLSMGIALLITALFMFLSAIGVMDIGGNAMGLTGIKLFVAIVINFILGALMTVGVGLYSPCMALVSLLGMSPTIAFPIMMGSCAFLMPVCGVKFIQSGMYNRKAALSSTIAGSVGVLLAAFIVKSLPLQVLRWGVVVVVIYTACSMLKQV</sequence>
<name>A0A4R3Z7E3_9FIRM</name>
<dbReference type="RefSeq" id="WP_066447792.1">
    <property type="nucleotide sequence ID" value="NZ_JANKBF010000001.1"/>
</dbReference>
<comment type="caution">
    <text evidence="6">The sequence shown here is derived from an EMBL/GenBank/DDBJ whole genome shotgun (WGS) entry which is preliminary data.</text>
</comment>
<keyword evidence="5" id="KW-1003">Cell membrane</keyword>
<proteinExistence type="inferred from homology"/>
<feature type="transmembrane region" description="Helical" evidence="5">
    <location>
        <begin position="104"/>
        <end position="126"/>
    </location>
</feature>
<dbReference type="Pfam" id="PF01925">
    <property type="entry name" value="TauE"/>
    <property type="match status" value="1"/>
</dbReference>
<feature type="transmembrane region" description="Helical" evidence="5">
    <location>
        <begin position="170"/>
        <end position="191"/>
    </location>
</feature>
<keyword evidence="7" id="KW-1185">Reference proteome</keyword>
<dbReference type="InterPro" id="IPR002781">
    <property type="entry name" value="TM_pro_TauE-like"/>
</dbReference>
<comment type="similarity">
    <text evidence="5">Belongs to the 4-toluene sulfonate uptake permease (TSUP) (TC 2.A.102) family.</text>
</comment>
<feature type="transmembrane region" description="Helical" evidence="5">
    <location>
        <begin position="75"/>
        <end position="97"/>
    </location>
</feature>
<evidence type="ECO:0000256" key="5">
    <source>
        <dbReference type="RuleBase" id="RU363041"/>
    </source>
</evidence>
<feature type="transmembrane region" description="Helical" evidence="5">
    <location>
        <begin position="43"/>
        <end position="63"/>
    </location>
</feature>
<dbReference type="AlphaFoldDB" id="A0A4R3Z7E3"/>
<evidence type="ECO:0000256" key="2">
    <source>
        <dbReference type="ARBA" id="ARBA00022692"/>
    </source>
</evidence>